<evidence type="ECO:0000313" key="2">
    <source>
        <dbReference type="Proteomes" id="UP001054945"/>
    </source>
</evidence>
<name>A0AAV4MWS3_CAEEX</name>
<reference evidence="1 2" key="1">
    <citation type="submission" date="2021-06" db="EMBL/GenBank/DDBJ databases">
        <title>Caerostris extrusa draft genome.</title>
        <authorList>
            <person name="Kono N."/>
            <person name="Arakawa K."/>
        </authorList>
    </citation>
    <scope>NUCLEOTIDE SEQUENCE [LARGE SCALE GENOMIC DNA]</scope>
</reference>
<proteinExistence type="predicted"/>
<sequence>MYPDNSFSKIDMDQILSVAPQYVLYSSPKHCFSQALIEFKNLKRFCGMAQDETALDQSRPNRCKCGELIQATHGNWLDGFRFGPPHRHFTVDSGDGLIRSFPLVSAV</sequence>
<accession>A0AAV4MWS3</accession>
<organism evidence="1 2">
    <name type="scientific">Caerostris extrusa</name>
    <name type="common">Bark spider</name>
    <name type="synonym">Caerostris bankana</name>
    <dbReference type="NCBI Taxonomy" id="172846"/>
    <lineage>
        <taxon>Eukaryota</taxon>
        <taxon>Metazoa</taxon>
        <taxon>Ecdysozoa</taxon>
        <taxon>Arthropoda</taxon>
        <taxon>Chelicerata</taxon>
        <taxon>Arachnida</taxon>
        <taxon>Araneae</taxon>
        <taxon>Araneomorphae</taxon>
        <taxon>Entelegynae</taxon>
        <taxon>Araneoidea</taxon>
        <taxon>Araneidae</taxon>
        <taxon>Caerostris</taxon>
    </lineage>
</organism>
<protein>
    <submittedName>
        <fullName evidence="1">Uncharacterized protein</fullName>
    </submittedName>
</protein>
<keyword evidence="2" id="KW-1185">Reference proteome</keyword>
<dbReference type="AlphaFoldDB" id="A0AAV4MWS3"/>
<evidence type="ECO:0000313" key="1">
    <source>
        <dbReference type="EMBL" id="GIX76828.1"/>
    </source>
</evidence>
<gene>
    <name evidence="1" type="ORF">CEXT_318281</name>
</gene>
<comment type="caution">
    <text evidence="1">The sequence shown here is derived from an EMBL/GenBank/DDBJ whole genome shotgun (WGS) entry which is preliminary data.</text>
</comment>
<dbReference type="EMBL" id="BPLR01020284">
    <property type="protein sequence ID" value="GIX76828.1"/>
    <property type="molecule type" value="Genomic_DNA"/>
</dbReference>
<dbReference type="Proteomes" id="UP001054945">
    <property type="component" value="Unassembled WGS sequence"/>
</dbReference>